<reference evidence="1 2" key="2">
    <citation type="submission" date="2016-12" db="EMBL/GenBank/DDBJ databases">
        <title>Draft Genome Sequence of Cystobacter ferrugineus Strain Cbfe23.</title>
        <authorList>
            <person name="Akbar S."/>
            <person name="Dowd S.E."/>
            <person name="Stevens D.C."/>
        </authorList>
    </citation>
    <scope>NUCLEOTIDE SEQUENCE [LARGE SCALE GENOMIC DNA]</scope>
    <source>
        <strain evidence="1 2">Cbfe23</strain>
    </source>
</reference>
<evidence type="ECO:0000313" key="1">
    <source>
        <dbReference type="EMBL" id="OJH36123.1"/>
    </source>
</evidence>
<proteinExistence type="predicted"/>
<gene>
    <name evidence="1" type="ORF">BON30_33690</name>
</gene>
<dbReference type="Proteomes" id="UP000182229">
    <property type="component" value="Unassembled WGS sequence"/>
</dbReference>
<dbReference type="RefSeq" id="WP_071902614.1">
    <property type="nucleotide sequence ID" value="NZ_MPIN01000011.1"/>
</dbReference>
<evidence type="ECO:0000313" key="2">
    <source>
        <dbReference type="Proteomes" id="UP000182229"/>
    </source>
</evidence>
<protein>
    <submittedName>
        <fullName evidence="1">Uncharacterized protein</fullName>
    </submittedName>
</protein>
<reference evidence="2" key="1">
    <citation type="submission" date="2016-11" db="EMBL/GenBank/DDBJ databases">
        <authorList>
            <person name="Shukria A."/>
            <person name="Stevens D.C."/>
        </authorList>
    </citation>
    <scope>NUCLEOTIDE SEQUENCE [LARGE SCALE GENOMIC DNA]</scope>
    <source>
        <strain evidence="2">Cbfe23</strain>
    </source>
</reference>
<keyword evidence="2" id="KW-1185">Reference proteome</keyword>
<name>A0A1L9B1R1_9BACT</name>
<dbReference type="STRING" id="83449.BON30_33690"/>
<organism evidence="1 2">
    <name type="scientific">Cystobacter ferrugineus</name>
    <dbReference type="NCBI Taxonomy" id="83449"/>
    <lineage>
        <taxon>Bacteria</taxon>
        <taxon>Pseudomonadati</taxon>
        <taxon>Myxococcota</taxon>
        <taxon>Myxococcia</taxon>
        <taxon>Myxococcales</taxon>
        <taxon>Cystobacterineae</taxon>
        <taxon>Archangiaceae</taxon>
        <taxon>Cystobacter</taxon>
    </lineage>
</organism>
<dbReference type="OrthoDB" id="5492925at2"/>
<accession>A0A1L9B1R1</accession>
<comment type="caution">
    <text evidence="1">The sequence shown here is derived from an EMBL/GenBank/DDBJ whole genome shotgun (WGS) entry which is preliminary data.</text>
</comment>
<sequence>MAAPIDDEFQVRLEGQSVLLAPARERYYRLVLALAESRWQERLRQELPLLREVRAHQDALDALLGPALRRAQAEDWPTNHPTVRTLWEVHSLREQLSRDVARKLGRSAQESLGSLMSSLEDWLITLPREVPAHLREQTAAELLPDTLPALREAVLFAGRLEPLFAHPVLLSGRLPFSSLQREELALGWARGEAALASLWRRLSGVDARGFMVAELRQRATLVPRRPPGTGTERLLHAEYWYQEARSRLVHMARLRLAPLSPDAAECLAVMWWLFDREYAPHMRLHAPGLLGDARAALFEVAYELWDAQRPDIPEDERWTPARWARLDKLAGQADEGRHGPDGERVCEALRELIQRHAIGTRVARGWWAPSRLTRLVEQAREVLG</sequence>
<dbReference type="AlphaFoldDB" id="A0A1L9B1R1"/>
<dbReference type="EMBL" id="MPIN01000011">
    <property type="protein sequence ID" value="OJH36123.1"/>
    <property type="molecule type" value="Genomic_DNA"/>
</dbReference>